<evidence type="ECO:0000313" key="2">
    <source>
        <dbReference type="EMBL" id="SHK05385.1"/>
    </source>
</evidence>
<feature type="region of interest" description="Disordered" evidence="1">
    <location>
        <begin position="1"/>
        <end position="61"/>
    </location>
</feature>
<evidence type="ECO:0000313" key="3">
    <source>
        <dbReference type="Proteomes" id="UP000322917"/>
    </source>
</evidence>
<keyword evidence="2" id="KW-0176">Collagen</keyword>
<organism evidence="2 3">
    <name type="scientific">Propionispora hippei DSM 15287</name>
    <dbReference type="NCBI Taxonomy" id="1123003"/>
    <lineage>
        <taxon>Bacteria</taxon>
        <taxon>Bacillati</taxon>
        <taxon>Bacillota</taxon>
        <taxon>Negativicutes</taxon>
        <taxon>Selenomonadales</taxon>
        <taxon>Sporomusaceae</taxon>
        <taxon>Propionispora</taxon>
    </lineage>
</organism>
<dbReference type="Pfam" id="PF01391">
    <property type="entry name" value="Collagen"/>
    <property type="match status" value="1"/>
</dbReference>
<name>A0A1M6PBQ6_9FIRM</name>
<dbReference type="RefSeq" id="WP_149736523.1">
    <property type="nucleotide sequence ID" value="NZ_FQZD01000068.1"/>
</dbReference>
<dbReference type="Proteomes" id="UP000322917">
    <property type="component" value="Unassembled WGS sequence"/>
</dbReference>
<reference evidence="2 3" key="1">
    <citation type="submission" date="2016-11" db="EMBL/GenBank/DDBJ databases">
        <authorList>
            <person name="Varghese N."/>
            <person name="Submissions S."/>
        </authorList>
    </citation>
    <scope>NUCLEOTIDE SEQUENCE [LARGE SCALE GENOMIC DNA]</scope>
    <source>
        <strain evidence="2 3">DSM 15287</strain>
    </source>
</reference>
<dbReference type="OrthoDB" id="2067524at2"/>
<dbReference type="EMBL" id="FQZD01000068">
    <property type="protein sequence ID" value="SHK05385.1"/>
    <property type="molecule type" value="Genomic_DNA"/>
</dbReference>
<evidence type="ECO:0000256" key="1">
    <source>
        <dbReference type="SAM" id="MobiDB-lite"/>
    </source>
</evidence>
<sequence length="252" mass="25128">GDTGDTGATGVTGSTGDTGATGSTGATGDTGATGVTGSTGATGVTGATGPEGPGSIRNSGVIPFSIENSEAQVSTDAQGNPSIIQFAGFEANPVVSSDPTQLQAGDWAAGTITFNSVNYTQFYRCTFVMPYDAVVKNLYVLFGAKAAVNLEDGVSVYPFAALTVLTSATPGQLTGGMVFTILQNTITYSSPFIAPAGGGVVPKYTLVSGSLTEINEPIPAGSLVGVIMGIRAEGVTTETTVQFSVSGGILLE</sequence>
<protein>
    <submittedName>
        <fullName evidence="2">Collagen triple helix repeat-containing protein</fullName>
    </submittedName>
</protein>
<keyword evidence="3" id="KW-1185">Reference proteome</keyword>
<dbReference type="AlphaFoldDB" id="A0A1M6PBQ6"/>
<feature type="non-terminal residue" evidence="2">
    <location>
        <position position="1"/>
    </location>
</feature>
<feature type="compositionally biased region" description="Low complexity" evidence="1">
    <location>
        <begin position="1"/>
        <end position="48"/>
    </location>
</feature>
<accession>A0A1M6PBQ6</accession>
<dbReference type="InterPro" id="IPR008160">
    <property type="entry name" value="Collagen"/>
</dbReference>
<gene>
    <name evidence="2" type="ORF">SAMN02745170_04010</name>
</gene>
<proteinExistence type="predicted"/>